<dbReference type="InterPro" id="IPR002252">
    <property type="entry name" value="Glyco_hydro_36"/>
</dbReference>
<protein>
    <submittedName>
        <fullName evidence="3">Alpha-galactosidase</fullName>
        <ecNumber evidence="3">3.2.1.22</ecNumber>
    </submittedName>
</protein>
<comment type="caution">
    <text evidence="3">The sequence shown here is derived from an EMBL/GenBank/DDBJ whole genome shotgun (WGS) entry which is preliminary data.</text>
</comment>
<dbReference type="GO" id="GO:0004557">
    <property type="term" value="F:alpha-galactosidase activity"/>
    <property type="evidence" value="ECO:0007669"/>
    <property type="project" value="UniProtKB-EC"/>
</dbReference>
<dbReference type="InterPro" id="IPR017853">
    <property type="entry name" value="GH"/>
</dbReference>
<dbReference type="EC" id="3.2.1.22" evidence="3"/>
<reference evidence="3" key="2">
    <citation type="submission" date="2023-10" db="EMBL/GenBank/DDBJ databases">
        <authorList>
            <person name="Khurajog B."/>
        </authorList>
    </citation>
    <scope>NUCLEOTIDE SEQUENCE</scope>
    <source>
        <strain evidence="3">BF14</strain>
    </source>
</reference>
<keyword evidence="1 3" id="KW-0378">Hydrolase</keyword>
<organism evidence="3 4">
    <name type="scientific">Pediococcus acidilactici</name>
    <dbReference type="NCBI Taxonomy" id="1254"/>
    <lineage>
        <taxon>Bacteria</taxon>
        <taxon>Bacillati</taxon>
        <taxon>Bacillota</taxon>
        <taxon>Bacilli</taxon>
        <taxon>Lactobacillales</taxon>
        <taxon>Lactobacillaceae</taxon>
        <taxon>Pediococcus</taxon>
        <taxon>Pediococcus acidilactici group</taxon>
    </lineage>
</organism>
<evidence type="ECO:0000313" key="4">
    <source>
        <dbReference type="Proteomes" id="UP001280415"/>
    </source>
</evidence>
<gene>
    <name evidence="3" type="ORF">R0H03_06570</name>
</gene>
<dbReference type="PANTHER" id="PTHR43053:SF3">
    <property type="entry name" value="ALPHA-GALACTOSIDASE C-RELATED"/>
    <property type="match status" value="1"/>
</dbReference>
<dbReference type="PANTHER" id="PTHR43053">
    <property type="entry name" value="GLYCOSIDASE FAMILY 31"/>
    <property type="match status" value="1"/>
</dbReference>
<dbReference type="CDD" id="cd14791">
    <property type="entry name" value="GH36"/>
    <property type="match status" value="1"/>
</dbReference>
<dbReference type="Proteomes" id="UP001280415">
    <property type="component" value="Unassembled WGS sequence"/>
</dbReference>
<dbReference type="AlphaFoldDB" id="A0AAW8YPM3"/>
<dbReference type="InterPro" id="IPR050985">
    <property type="entry name" value="Alpha-glycosidase_related"/>
</dbReference>
<accession>A0AAW8YPM3</accession>
<dbReference type="Gene3D" id="3.20.20.70">
    <property type="entry name" value="Aldolase class I"/>
    <property type="match status" value="1"/>
</dbReference>
<dbReference type="InterPro" id="IPR013785">
    <property type="entry name" value="Aldolase_TIM"/>
</dbReference>
<keyword evidence="2 3" id="KW-0326">Glycosidase</keyword>
<name>A0AAW8YPM3_PEDAC</name>
<proteinExistence type="predicted"/>
<dbReference type="Pfam" id="PF02065">
    <property type="entry name" value="Melibiase"/>
    <property type="match status" value="1"/>
</dbReference>
<sequence length="707" mass="80487">MKQIEVQSKLGQVNLLIKSEKVYLAYLGVKRPLDEEWLKIASNNELASFKLTEINITGEEDHLHVMGKGAKQSGTAGGENLIYLSHTIEENAEGKLLTIVQQHQKLRLRVKSYFQLYDKSTVIRVWKKIINCGEDPIGIEEIPSLSLSGILQQDFYPGDYTKNILLYLAHNGWTAEAQWTKNYLSEYGLVYMADGMKEEASSKRISVTNNSSWSCSEYSPQGILHNEKTNQTAIWQIENNGAWHFEIEDTNNGGLLNIQLSGPEEYDNNWWKNLSAGESFTSVTVAYTQTNGNFENGIAEMTKYRRITRRVNDDNQKLPVIFNDYMNGLMGNPTTENEIPLIDAAYKIGAEYYVIDCGWYDSGDWWDTVGEWKQSLVRFPNGVAELMDYIREKGMVPGLWLEIEVMGVNAKLAKELPDSWFFMRHGKRVKDIGRYHLDFRNPAVREYATSVVDRLVNEYHLGYIKMDYNTPTGIGTDLDSDSMGEGLLEHNRAYLKWIDSIFEKYPELIIENCGSGGLRHDHAMLSRHSIQSLTDQTDYVRNGAIASVGASVMTPEQCAVWSYPLKRGDEEEVIYNMINSMLGRIHQSGYLNLLTNKRLALVSEAIAVYKEYRNKINHALPIWPSGLGRIDDSNISYGLQMDDEILLAVEHSAGNPAVHLDLTPYGNYSSVEMIYPHNDDMKYNLVNGVLSLSFDHDKMARLFRLKK</sequence>
<evidence type="ECO:0000256" key="1">
    <source>
        <dbReference type="ARBA" id="ARBA00022801"/>
    </source>
</evidence>
<dbReference type="GO" id="GO:0016052">
    <property type="term" value="P:carbohydrate catabolic process"/>
    <property type="evidence" value="ECO:0007669"/>
    <property type="project" value="InterPro"/>
</dbReference>
<reference evidence="3" key="1">
    <citation type="journal article" date="2023" name="PeerJ">
        <title>Selection and evaluation of lactic acid bacteria from chicken feces in Thailand as potential probiotics.</title>
        <authorList>
            <person name="Khurajog B."/>
            <person name="Disastra Y."/>
            <person name="Lawwyne L.D."/>
            <person name="Sirichokchatchawan W."/>
            <person name="Niyomtham W."/>
            <person name="Yindee J."/>
            <person name="Hampson D.J."/>
            <person name="Prapasarakul N."/>
        </authorList>
    </citation>
    <scope>NUCLEOTIDE SEQUENCE</scope>
    <source>
        <strain evidence="3">BF14</strain>
    </source>
</reference>
<dbReference type="Gene3D" id="2.70.98.60">
    <property type="entry name" value="alpha-galactosidase from lactobacil brevis"/>
    <property type="match status" value="1"/>
</dbReference>
<dbReference type="SUPFAM" id="SSF51445">
    <property type="entry name" value="(Trans)glycosidases"/>
    <property type="match status" value="1"/>
</dbReference>
<evidence type="ECO:0000256" key="2">
    <source>
        <dbReference type="ARBA" id="ARBA00023295"/>
    </source>
</evidence>
<evidence type="ECO:0000313" key="3">
    <source>
        <dbReference type="EMBL" id="MDV2911522.1"/>
    </source>
</evidence>
<dbReference type="RefSeq" id="WP_317052254.1">
    <property type="nucleotide sequence ID" value="NZ_CP140878.1"/>
</dbReference>
<dbReference type="InterPro" id="IPR038417">
    <property type="entry name" value="Alpga-gal_N_sf"/>
</dbReference>
<dbReference type="EMBL" id="JAWJAX010000007">
    <property type="protein sequence ID" value="MDV2911522.1"/>
    <property type="molecule type" value="Genomic_DNA"/>
</dbReference>